<protein>
    <recommendedName>
        <fullName evidence="3">Resistance protein</fullName>
    </recommendedName>
</protein>
<evidence type="ECO:0000313" key="2">
    <source>
        <dbReference type="Proteomes" id="UP000824120"/>
    </source>
</evidence>
<dbReference type="InterPro" id="IPR027417">
    <property type="entry name" value="P-loop_NTPase"/>
</dbReference>
<reference evidence="1 2" key="1">
    <citation type="submission" date="2020-09" db="EMBL/GenBank/DDBJ databases">
        <title>De no assembly of potato wild relative species, Solanum commersonii.</title>
        <authorList>
            <person name="Cho K."/>
        </authorList>
    </citation>
    <scope>NUCLEOTIDE SEQUENCE [LARGE SCALE GENOMIC DNA]</scope>
    <source>
        <strain evidence="1">LZ3.2</strain>
        <tissue evidence="1">Leaf</tissue>
    </source>
</reference>
<dbReference type="PANTHER" id="PTHR11017:SF569">
    <property type="entry name" value="DISEASE RESISTANCE PROTEIN"/>
    <property type="match status" value="1"/>
</dbReference>
<dbReference type="SUPFAM" id="SSF52540">
    <property type="entry name" value="P-loop containing nucleoside triphosphate hydrolases"/>
    <property type="match status" value="1"/>
</dbReference>
<dbReference type="OrthoDB" id="1306028at2759"/>
<comment type="caution">
    <text evidence="1">The sequence shown here is derived from an EMBL/GenBank/DDBJ whole genome shotgun (WGS) entry which is preliminary data.</text>
</comment>
<gene>
    <name evidence="1" type="ORF">H5410_061959</name>
</gene>
<dbReference type="GO" id="GO:0005524">
    <property type="term" value="F:ATP binding"/>
    <property type="evidence" value="ECO:0007669"/>
    <property type="project" value="UniProtKB-KW"/>
</dbReference>
<dbReference type="Gene3D" id="3.40.50.300">
    <property type="entry name" value="P-loop containing nucleotide triphosphate hydrolases"/>
    <property type="match status" value="1"/>
</dbReference>
<name>A0A9J5W9E3_SOLCO</name>
<organism evidence="1 2">
    <name type="scientific">Solanum commersonii</name>
    <name type="common">Commerson's wild potato</name>
    <name type="synonym">Commerson's nightshade</name>
    <dbReference type="NCBI Taxonomy" id="4109"/>
    <lineage>
        <taxon>Eukaryota</taxon>
        <taxon>Viridiplantae</taxon>
        <taxon>Streptophyta</taxon>
        <taxon>Embryophyta</taxon>
        <taxon>Tracheophyta</taxon>
        <taxon>Spermatophyta</taxon>
        <taxon>Magnoliopsida</taxon>
        <taxon>eudicotyledons</taxon>
        <taxon>Gunneridae</taxon>
        <taxon>Pentapetalae</taxon>
        <taxon>asterids</taxon>
        <taxon>lamiids</taxon>
        <taxon>Solanales</taxon>
        <taxon>Solanaceae</taxon>
        <taxon>Solanoideae</taxon>
        <taxon>Solaneae</taxon>
        <taxon>Solanum</taxon>
    </lineage>
</organism>
<dbReference type="GO" id="GO:0006952">
    <property type="term" value="P:defense response"/>
    <property type="evidence" value="ECO:0007669"/>
    <property type="project" value="InterPro"/>
</dbReference>
<proteinExistence type="predicted"/>
<dbReference type="InterPro" id="IPR035897">
    <property type="entry name" value="Toll_tir_struct_dom_sf"/>
</dbReference>
<accession>A0A9J5W9E3</accession>
<keyword evidence="2" id="KW-1185">Reference proteome</keyword>
<dbReference type="Proteomes" id="UP000824120">
    <property type="component" value="Chromosome 12"/>
</dbReference>
<dbReference type="InterPro" id="IPR044974">
    <property type="entry name" value="Disease_R_plants"/>
</dbReference>
<sequence>SFAKAFVKHESRYKDDVEGMQKVQGWRNFLTATANIKGYDIHEGIESESDCSKRILDQISFKCKTSVSYFHKFVGRGAQLNKVESQLKMEIDDAWILWIWEWGASRLRFKKVLVVLDDIDHRDQLDYLAKELVWLGNCGRIIATTRYKHLIGENL</sequence>
<dbReference type="PANTHER" id="PTHR11017">
    <property type="entry name" value="LEUCINE-RICH REPEAT-CONTAINING PROTEIN"/>
    <property type="match status" value="1"/>
</dbReference>
<dbReference type="Gene3D" id="3.40.50.10140">
    <property type="entry name" value="Toll/interleukin-1 receptor homology (TIR) domain"/>
    <property type="match status" value="1"/>
</dbReference>
<dbReference type="AlphaFoldDB" id="A0A9J5W9E3"/>
<evidence type="ECO:0008006" key="3">
    <source>
        <dbReference type="Google" id="ProtNLM"/>
    </source>
</evidence>
<feature type="non-terminal residue" evidence="1">
    <location>
        <position position="1"/>
    </location>
</feature>
<evidence type="ECO:0000313" key="1">
    <source>
        <dbReference type="EMBL" id="KAG5572193.1"/>
    </source>
</evidence>
<dbReference type="EMBL" id="JACXVP010000012">
    <property type="protein sequence ID" value="KAG5572193.1"/>
    <property type="molecule type" value="Genomic_DNA"/>
</dbReference>